<dbReference type="Pfam" id="PF04203">
    <property type="entry name" value="Sortase"/>
    <property type="match status" value="1"/>
</dbReference>
<gene>
    <name evidence="4" type="ORF">RIL183_21951</name>
</gene>
<dbReference type="SUPFAM" id="SSF63817">
    <property type="entry name" value="Sortase"/>
    <property type="match status" value="1"/>
</dbReference>
<dbReference type="EMBL" id="CVRS01000070">
    <property type="protein sequence ID" value="CRL38219.1"/>
    <property type="molecule type" value="Genomic_DNA"/>
</dbReference>
<proteinExistence type="predicted"/>
<evidence type="ECO:0000256" key="1">
    <source>
        <dbReference type="ARBA" id="ARBA00022801"/>
    </source>
</evidence>
<evidence type="ECO:0000313" key="5">
    <source>
        <dbReference type="Proteomes" id="UP000049828"/>
    </source>
</evidence>
<evidence type="ECO:0000313" key="4">
    <source>
        <dbReference type="EMBL" id="CRL38219.1"/>
    </source>
</evidence>
<keyword evidence="3" id="KW-0812">Transmembrane</keyword>
<evidence type="ECO:0000256" key="3">
    <source>
        <dbReference type="SAM" id="Phobius"/>
    </source>
</evidence>
<reference evidence="5" key="1">
    <citation type="submission" date="2015-05" db="EMBL/GenBank/DDBJ databases">
        <authorList>
            <consortium name="Pathogen Informatics"/>
        </authorList>
    </citation>
    <scope>NUCLEOTIDE SEQUENCE [LARGE SCALE GENOMIC DNA]</scope>
    <source>
        <strain evidence="5">L1-83</strain>
    </source>
</reference>
<sequence>MSTLREKRKKERRALRRRKTADWTVVLILCAIAVCCGGYLIYHHWSVKQRELEYEKLRQEETLSAATETVIAEPETEESTEETVIYCDPVYDFGQLHEQNEDIYAWIVVPGTQVDYPLLQSGTDNYYLDYNLDHSKGYPGCIYTNQCNRKDFSDYNTVLYGHNMKNGSMFGSIHSFEDETFFDGHPYIYVYTENERLTYEIYEAAKFTDVYIPSEYVISSKDDRDQFLADVREKVSDNKLHVREDMEIGEEDRLITLSTCVSGERNHRYLVIGVLVETALYR</sequence>
<dbReference type="InterPro" id="IPR005754">
    <property type="entry name" value="Sortase"/>
</dbReference>
<feature type="active site" description="Acyl-thioester intermediate" evidence="2">
    <location>
        <position position="260"/>
    </location>
</feature>
<keyword evidence="5" id="KW-1185">Reference proteome</keyword>
<feature type="active site" description="Proton donor/acceptor" evidence="2">
    <location>
        <position position="162"/>
    </location>
</feature>
<name>A0A0M6WM23_9FIRM</name>
<dbReference type="CDD" id="cd05826">
    <property type="entry name" value="Sortase_B"/>
    <property type="match status" value="1"/>
</dbReference>
<dbReference type="NCBIfam" id="TIGR03064">
    <property type="entry name" value="sortase_srtB"/>
    <property type="match status" value="1"/>
</dbReference>
<dbReference type="InterPro" id="IPR023365">
    <property type="entry name" value="Sortase_dom-sf"/>
</dbReference>
<organism evidence="4 5">
    <name type="scientific">Roseburia inulinivorans</name>
    <dbReference type="NCBI Taxonomy" id="360807"/>
    <lineage>
        <taxon>Bacteria</taxon>
        <taxon>Bacillati</taxon>
        <taxon>Bacillota</taxon>
        <taxon>Clostridia</taxon>
        <taxon>Lachnospirales</taxon>
        <taxon>Lachnospiraceae</taxon>
        <taxon>Roseburia</taxon>
    </lineage>
</organism>
<dbReference type="Proteomes" id="UP000049828">
    <property type="component" value="Unassembled WGS sequence"/>
</dbReference>
<dbReference type="STRING" id="360807.ERS852392_01874"/>
<dbReference type="OrthoDB" id="9806013at2"/>
<keyword evidence="1" id="KW-0378">Hydrolase</keyword>
<dbReference type="Gene3D" id="2.40.260.10">
    <property type="entry name" value="Sortase"/>
    <property type="match status" value="1"/>
</dbReference>
<protein>
    <submittedName>
        <fullName evidence="4">Peptidase C60 sortase A and B</fullName>
    </submittedName>
</protein>
<evidence type="ECO:0000256" key="2">
    <source>
        <dbReference type="PIRSR" id="PIRSR605754-1"/>
    </source>
</evidence>
<feature type="transmembrane region" description="Helical" evidence="3">
    <location>
        <begin position="21"/>
        <end position="42"/>
    </location>
</feature>
<dbReference type="AlphaFoldDB" id="A0A0M6WM23"/>
<dbReference type="InterPro" id="IPR009835">
    <property type="entry name" value="SrtB"/>
</dbReference>
<keyword evidence="3" id="KW-0472">Membrane</keyword>
<dbReference type="RefSeq" id="WP_055039693.1">
    <property type="nucleotide sequence ID" value="NZ_CVRS01000070.1"/>
</dbReference>
<dbReference type="GO" id="GO:0016787">
    <property type="term" value="F:hydrolase activity"/>
    <property type="evidence" value="ECO:0007669"/>
    <property type="project" value="UniProtKB-KW"/>
</dbReference>
<keyword evidence="3" id="KW-1133">Transmembrane helix</keyword>
<accession>A0A0M6WM23</accession>